<dbReference type="EMBL" id="KL142410">
    <property type="protein sequence ID" value="KDR68144.1"/>
    <property type="molecule type" value="Genomic_DNA"/>
</dbReference>
<feature type="transmembrane region" description="Helical" evidence="1">
    <location>
        <begin position="123"/>
        <end position="152"/>
    </location>
</feature>
<keyword evidence="1" id="KW-1133">Transmembrane helix</keyword>
<dbReference type="Proteomes" id="UP000027222">
    <property type="component" value="Unassembled WGS sequence"/>
</dbReference>
<evidence type="ECO:0000313" key="3">
    <source>
        <dbReference type="Proteomes" id="UP000027222"/>
    </source>
</evidence>
<dbReference type="STRING" id="685588.A0A067SK98"/>
<feature type="transmembrane region" description="Helical" evidence="1">
    <location>
        <begin position="291"/>
        <end position="316"/>
    </location>
</feature>
<keyword evidence="3" id="KW-1185">Reference proteome</keyword>
<protein>
    <submittedName>
        <fullName evidence="2">Uncharacterized protein</fullName>
    </submittedName>
</protein>
<evidence type="ECO:0000256" key="1">
    <source>
        <dbReference type="SAM" id="Phobius"/>
    </source>
</evidence>
<proteinExistence type="predicted"/>
<reference evidence="3" key="1">
    <citation type="journal article" date="2014" name="Proc. Natl. Acad. Sci. U.S.A.">
        <title>Extensive sampling of basidiomycete genomes demonstrates inadequacy of the white-rot/brown-rot paradigm for wood decay fungi.</title>
        <authorList>
            <person name="Riley R."/>
            <person name="Salamov A.A."/>
            <person name="Brown D.W."/>
            <person name="Nagy L.G."/>
            <person name="Floudas D."/>
            <person name="Held B.W."/>
            <person name="Levasseur A."/>
            <person name="Lombard V."/>
            <person name="Morin E."/>
            <person name="Otillar R."/>
            <person name="Lindquist E.A."/>
            <person name="Sun H."/>
            <person name="LaButti K.M."/>
            <person name="Schmutz J."/>
            <person name="Jabbour D."/>
            <person name="Luo H."/>
            <person name="Baker S.E."/>
            <person name="Pisabarro A.G."/>
            <person name="Walton J.D."/>
            <person name="Blanchette R.A."/>
            <person name="Henrissat B."/>
            <person name="Martin F."/>
            <person name="Cullen D."/>
            <person name="Hibbett D.S."/>
            <person name="Grigoriev I.V."/>
        </authorList>
    </citation>
    <scope>NUCLEOTIDE SEQUENCE [LARGE SCALE GENOMIC DNA]</scope>
    <source>
        <strain evidence="3">CBS 339.88</strain>
    </source>
</reference>
<name>A0A067SK98_GALM3</name>
<keyword evidence="1" id="KW-0812">Transmembrane</keyword>
<feature type="transmembrane region" description="Helical" evidence="1">
    <location>
        <begin position="86"/>
        <end position="111"/>
    </location>
</feature>
<feature type="transmembrane region" description="Helical" evidence="1">
    <location>
        <begin position="328"/>
        <end position="347"/>
    </location>
</feature>
<feature type="transmembrane region" description="Helical" evidence="1">
    <location>
        <begin position="208"/>
        <end position="230"/>
    </location>
</feature>
<gene>
    <name evidence="2" type="ORF">GALMADRAFT_146628</name>
</gene>
<dbReference type="HOGENOM" id="CLU_044614_5_0_1"/>
<organism evidence="2 3">
    <name type="scientific">Galerina marginata (strain CBS 339.88)</name>
    <dbReference type="NCBI Taxonomy" id="685588"/>
    <lineage>
        <taxon>Eukaryota</taxon>
        <taxon>Fungi</taxon>
        <taxon>Dikarya</taxon>
        <taxon>Basidiomycota</taxon>
        <taxon>Agaricomycotina</taxon>
        <taxon>Agaricomycetes</taxon>
        <taxon>Agaricomycetidae</taxon>
        <taxon>Agaricales</taxon>
        <taxon>Agaricineae</taxon>
        <taxon>Strophariaceae</taxon>
        <taxon>Galerina</taxon>
    </lineage>
</organism>
<feature type="transmembrane region" description="Helical" evidence="1">
    <location>
        <begin position="250"/>
        <end position="271"/>
    </location>
</feature>
<sequence>MSFGGNGNFIWPIVCPAPPFTPNWTVPLVLENCQFDCYTIITLPNGDPANTWFPEFYRCASPPILTVILTWTPPIPVWQNPSELKMLSAMISSIAYGIVLYLYVVCLQALSEHSTKYSKQKRWFLLGYITVMLLLSTTSILEDILICMADIFNLAPYFPRFWFSLNNNDLEVLPPLSVFPFSIWAADGFMMWRCAVLYRGISKFSRRLLLGILSSLFIVSLAFGSMTFAFFQINPNITSFYYGGPLGPQWILVLMAVSASFNATLSTLIVLRIRYHQSYIQKALGTAHRTLYNRVIIICVESCALIATFEVVYLILFFQNILGGVASWYPSYLLPHICVISPLLMVYRVASGTEATTTVNVSEVVDGEINRLEREIHFRTLVSTRNSHEA</sequence>
<evidence type="ECO:0000313" key="2">
    <source>
        <dbReference type="EMBL" id="KDR68144.1"/>
    </source>
</evidence>
<dbReference type="OrthoDB" id="3267806at2759"/>
<dbReference type="AlphaFoldDB" id="A0A067SK98"/>
<accession>A0A067SK98</accession>
<feature type="transmembrane region" description="Helical" evidence="1">
    <location>
        <begin position="172"/>
        <end position="196"/>
    </location>
</feature>
<keyword evidence="1" id="KW-0472">Membrane</keyword>